<dbReference type="AlphaFoldDB" id="A0A2J8K2V9"/>
<comment type="caution">
    <text evidence="1">The sequence shown here is derived from an EMBL/GenBank/DDBJ whole genome shotgun (WGS) entry which is preliminary data.</text>
</comment>
<name>A0A2J8K2V9_PANTR</name>
<reference evidence="1 2" key="1">
    <citation type="submission" date="2017-12" db="EMBL/GenBank/DDBJ databases">
        <title>High-resolution comparative analysis of great ape genomes.</title>
        <authorList>
            <person name="Pollen A."/>
            <person name="Hastie A."/>
            <person name="Hormozdiari F."/>
            <person name="Dougherty M."/>
            <person name="Liu R."/>
            <person name="Chaisson M."/>
            <person name="Hoppe E."/>
            <person name="Hill C."/>
            <person name="Pang A."/>
            <person name="Hillier L."/>
            <person name="Baker C."/>
            <person name="Armstrong J."/>
            <person name="Shendure J."/>
            <person name="Paten B."/>
            <person name="Wilson R."/>
            <person name="Chao H."/>
            <person name="Schneider V."/>
            <person name="Ventura M."/>
            <person name="Kronenberg Z."/>
            <person name="Murali S."/>
            <person name="Gordon D."/>
            <person name="Cantsilieris S."/>
            <person name="Munson K."/>
            <person name="Nelson B."/>
            <person name="Raja A."/>
            <person name="Underwood J."/>
            <person name="Diekhans M."/>
            <person name="Fiddes I."/>
            <person name="Haussler D."/>
            <person name="Eichler E."/>
        </authorList>
    </citation>
    <scope>NUCLEOTIDE SEQUENCE [LARGE SCALE GENOMIC DNA]</scope>
    <source>
        <strain evidence="1">Yerkes chimp pedigree #C0471</strain>
    </source>
</reference>
<accession>A0A2J8K2V9</accession>
<feature type="non-terminal residue" evidence="1">
    <location>
        <position position="1"/>
    </location>
</feature>
<dbReference type="EMBL" id="NBAG03000399">
    <property type="protein sequence ID" value="PNI29302.1"/>
    <property type="molecule type" value="Genomic_DNA"/>
</dbReference>
<evidence type="ECO:0000313" key="1">
    <source>
        <dbReference type="EMBL" id="PNI29302.1"/>
    </source>
</evidence>
<evidence type="ECO:0000313" key="2">
    <source>
        <dbReference type="Proteomes" id="UP000236370"/>
    </source>
</evidence>
<dbReference type="STRING" id="9598.ENSPTRP00000073839"/>
<proteinExistence type="predicted"/>
<dbReference type="Proteomes" id="UP000236370">
    <property type="component" value="Unassembled WGS sequence"/>
</dbReference>
<protein>
    <submittedName>
        <fullName evidence="1">T0149565 isoform 1</fullName>
    </submittedName>
</protein>
<sequence length="71" mass="7841">QVFQAGDVPSERPFCPPTLVSNLPPASPCAQVEAPGGHCLDQRPRPQRPFSAHRRLQGEWVFLARGPRRAV</sequence>
<gene>
    <name evidence="1" type="ORF">CK820_G0042380</name>
</gene>
<organism evidence="1 2">
    <name type="scientific">Pan troglodytes</name>
    <name type="common">Chimpanzee</name>
    <dbReference type="NCBI Taxonomy" id="9598"/>
    <lineage>
        <taxon>Eukaryota</taxon>
        <taxon>Metazoa</taxon>
        <taxon>Chordata</taxon>
        <taxon>Craniata</taxon>
        <taxon>Vertebrata</taxon>
        <taxon>Euteleostomi</taxon>
        <taxon>Mammalia</taxon>
        <taxon>Eutheria</taxon>
        <taxon>Euarchontoglires</taxon>
        <taxon>Primates</taxon>
        <taxon>Haplorrhini</taxon>
        <taxon>Catarrhini</taxon>
        <taxon>Hominidae</taxon>
        <taxon>Pan</taxon>
    </lineage>
</organism>